<evidence type="ECO:0000313" key="2">
    <source>
        <dbReference type="EMBL" id="KAK7444742.1"/>
    </source>
</evidence>
<dbReference type="PANTHER" id="PTHR37398">
    <property type="entry name" value="ENDO-BETA-1,4-MANNANASE"/>
    <property type="match status" value="1"/>
</dbReference>
<keyword evidence="3" id="KW-1185">Reference proteome</keyword>
<evidence type="ECO:0000313" key="3">
    <source>
        <dbReference type="Proteomes" id="UP001519460"/>
    </source>
</evidence>
<dbReference type="Gene3D" id="3.20.20.80">
    <property type="entry name" value="Glycosidases"/>
    <property type="match status" value="1"/>
</dbReference>
<dbReference type="InterPro" id="IPR017853">
    <property type="entry name" value="GH"/>
</dbReference>
<reference evidence="2 3" key="1">
    <citation type="journal article" date="2023" name="Sci. Data">
        <title>Genome assembly of the Korean intertidal mud-creeper Batillaria attramentaria.</title>
        <authorList>
            <person name="Patra A.K."/>
            <person name="Ho P.T."/>
            <person name="Jun S."/>
            <person name="Lee S.J."/>
            <person name="Kim Y."/>
            <person name="Won Y.J."/>
        </authorList>
    </citation>
    <scope>NUCLEOTIDE SEQUENCE [LARGE SCALE GENOMIC DNA]</scope>
    <source>
        <strain evidence="2">Wonlab-2016</strain>
    </source>
</reference>
<dbReference type="PANTHER" id="PTHR37398:SF3">
    <property type="entry name" value="GLYCOSIDE HYDROLASE FAMILY 5 DOMAIN-CONTAINING PROTEIN"/>
    <property type="match status" value="1"/>
</dbReference>
<name>A0ABD0J0S1_9CAEN</name>
<dbReference type="AlphaFoldDB" id="A0ABD0J0S1"/>
<feature type="chain" id="PRO_5044883435" evidence="1">
    <location>
        <begin position="20"/>
        <end position="369"/>
    </location>
</feature>
<dbReference type="Proteomes" id="UP001519460">
    <property type="component" value="Unassembled WGS sequence"/>
</dbReference>
<dbReference type="EMBL" id="JACVVK020000804">
    <property type="protein sequence ID" value="KAK7444742.1"/>
    <property type="molecule type" value="Genomic_DNA"/>
</dbReference>
<gene>
    <name evidence="2" type="ORF">BaRGS_00040400</name>
</gene>
<dbReference type="SUPFAM" id="SSF51445">
    <property type="entry name" value="(Trans)glycosidases"/>
    <property type="match status" value="1"/>
</dbReference>
<keyword evidence="1" id="KW-0732">Signal</keyword>
<protein>
    <submittedName>
        <fullName evidence="2">Uncharacterized protein</fullName>
    </submittedName>
</protein>
<evidence type="ECO:0000256" key="1">
    <source>
        <dbReference type="SAM" id="SignalP"/>
    </source>
</evidence>
<accession>A0ABD0J0S1</accession>
<comment type="caution">
    <text evidence="2">The sequence shown here is derived from an EMBL/GenBank/DDBJ whole genome shotgun (WGS) entry which is preliminary data.</text>
</comment>
<feature type="signal peptide" evidence="1">
    <location>
        <begin position="1"/>
        <end position="19"/>
    </location>
</feature>
<organism evidence="2 3">
    <name type="scientific">Batillaria attramentaria</name>
    <dbReference type="NCBI Taxonomy" id="370345"/>
    <lineage>
        <taxon>Eukaryota</taxon>
        <taxon>Metazoa</taxon>
        <taxon>Spiralia</taxon>
        <taxon>Lophotrochozoa</taxon>
        <taxon>Mollusca</taxon>
        <taxon>Gastropoda</taxon>
        <taxon>Caenogastropoda</taxon>
        <taxon>Sorbeoconcha</taxon>
        <taxon>Cerithioidea</taxon>
        <taxon>Batillariidae</taxon>
        <taxon>Batillaria</taxon>
    </lineage>
</organism>
<sequence>MSLLASVLLLSLGVIGTNAGRIAVQSDHFVKDGHRVFLSGANTAWVSYGYDFGNHQYQQRRSQFIHKLDMVKNAGGNSMRTWVHIHGATSPQFDGSGHVTGLDRDGSFIEEFKQYLDDAQQRGILIFPTLWNGAVVQEADKLRGLIKDTNKLQSYLDHALIPWVKAVKDHPALGGWDIINEFEGFINPEIHDSEPCFDTTFLRNSGAGWAGKLYTAKELQRFVNWQADAILRTDPHALVTAGSWSQKSQSDQWGDKNLYSDHCLTLAGGKANGKLNFYSTHAYAWQGNFPSDSVFKHSCSDYKLDKPLVVAEFMEKDNSGAGMNDAQMFTYIYTHCYAGAWVWSDDTESAQAAGIRALKGQPDVVAGTV</sequence>
<proteinExistence type="predicted"/>